<reference evidence="6" key="1">
    <citation type="submission" date="2018-09" db="EMBL/GenBank/DDBJ databases">
        <authorList>
            <person name="Zhu H."/>
        </authorList>
    </citation>
    <scope>NUCLEOTIDE SEQUENCE [LARGE SCALE GENOMIC DNA]</scope>
    <source>
        <strain evidence="6">K1R23-30</strain>
    </source>
</reference>
<feature type="domain" description="GGDEF" evidence="4">
    <location>
        <begin position="425"/>
        <end position="558"/>
    </location>
</feature>
<dbReference type="Pfam" id="PF00990">
    <property type="entry name" value="GGDEF"/>
    <property type="match status" value="1"/>
</dbReference>
<dbReference type="PANTHER" id="PTHR44757:SF2">
    <property type="entry name" value="BIOFILM ARCHITECTURE MAINTENANCE PROTEIN MBAA"/>
    <property type="match status" value="1"/>
</dbReference>
<dbReference type="RefSeq" id="WP_119769071.1">
    <property type="nucleotide sequence ID" value="NZ_QYUO01000001.1"/>
</dbReference>
<dbReference type="InterPro" id="IPR013655">
    <property type="entry name" value="PAS_fold_3"/>
</dbReference>
<dbReference type="InterPro" id="IPR000160">
    <property type="entry name" value="GGDEF_dom"/>
</dbReference>
<dbReference type="InterPro" id="IPR035919">
    <property type="entry name" value="EAL_sf"/>
</dbReference>
<dbReference type="SUPFAM" id="SSF55073">
    <property type="entry name" value="Nucleotide cyclase"/>
    <property type="match status" value="1"/>
</dbReference>
<evidence type="ECO:0000259" key="3">
    <source>
        <dbReference type="PROSITE" id="PS50883"/>
    </source>
</evidence>
<evidence type="ECO:0000259" key="1">
    <source>
        <dbReference type="PROSITE" id="PS50112"/>
    </source>
</evidence>
<dbReference type="NCBIfam" id="TIGR00254">
    <property type="entry name" value="GGDEF"/>
    <property type="match status" value="1"/>
</dbReference>
<dbReference type="Pfam" id="PF00563">
    <property type="entry name" value="EAL"/>
    <property type="match status" value="1"/>
</dbReference>
<dbReference type="InterPro" id="IPR001633">
    <property type="entry name" value="EAL_dom"/>
</dbReference>
<accession>A0A3A3FSU9</accession>
<feature type="domain" description="PAS" evidence="1">
    <location>
        <begin position="10"/>
        <end position="65"/>
    </location>
</feature>
<dbReference type="PROSITE" id="PS50883">
    <property type="entry name" value="EAL"/>
    <property type="match status" value="1"/>
</dbReference>
<gene>
    <name evidence="5" type="ORF">D3871_11845</name>
</gene>
<feature type="domain" description="EAL" evidence="3">
    <location>
        <begin position="567"/>
        <end position="822"/>
    </location>
</feature>
<dbReference type="SMART" id="SM00086">
    <property type="entry name" value="PAC"/>
    <property type="match status" value="2"/>
</dbReference>
<dbReference type="Proteomes" id="UP000265955">
    <property type="component" value="Unassembled WGS sequence"/>
</dbReference>
<dbReference type="InterPro" id="IPR001610">
    <property type="entry name" value="PAC"/>
</dbReference>
<dbReference type="InterPro" id="IPR000700">
    <property type="entry name" value="PAS-assoc_C"/>
</dbReference>
<proteinExistence type="predicted"/>
<dbReference type="Pfam" id="PF13426">
    <property type="entry name" value="PAS_9"/>
    <property type="match status" value="1"/>
</dbReference>
<dbReference type="OrthoDB" id="9813903at2"/>
<dbReference type="PROSITE" id="PS50113">
    <property type="entry name" value="PAC"/>
    <property type="match status" value="1"/>
</dbReference>
<dbReference type="NCBIfam" id="TIGR00229">
    <property type="entry name" value="sensory_box"/>
    <property type="match status" value="3"/>
</dbReference>
<dbReference type="SMART" id="SM00267">
    <property type="entry name" value="GGDEF"/>
    <property type="match status" value="1"/>
</dbReference>
<dbReference type="FunFam" id="3.20.20.450:FF:000001">
    <property type="entry name" value="Cyclic di-GMP phosphodiesterase yahA"/>
    <property type="match status" value="1"/>
</dbReference>
<dbReference type="Pfam" id="PF00989">
    <property type="entry name" value="PAS"/>
    <property type="match status" value="1"/>
</dbReference>
<dbReference type="Gene3D" id="3.30.70.270">
    <property type="match status" value="1"/>
</dbReference>
<dbReference type="Gene3D" id="3.20.20.450">
    <property type="entry name" value="EAL domain"/>
    <property type="match status" value="1"/>
</dbReference>
<dbReference type="InterPro" id="IPR029787">
    <property type="entry name" value="Nucleotide_cyclase"/>
</dbReference>
<dbReference type="InterPro" id="IPR035965">
    <property type="entry name" value="PAS-like_dom_sf"/>
</dbReference>
<dbReference type="SUPFAM" id="SSF141868">
    <property type="entry name" value="EAL domain-like"/>
    <property type="match status" value="1"/>
</dbReference>
<keyword evidence="6" id="KW-1185">Reference proteome</keyword>
<dbReference type="CDD" id="cd01949">
    <property type="entry name" value="GGDEF"/>
    <property type="match status" value="1"/>
</dbReference>
<evidence type="ECO:0000313" key="6">
    <source>
        <dbReference type="Proteomes" id="UP000265955"/>
    </source>
</evidence>
<evidence type="ECO:0000259" key="2">
    <source>
        <dbReference type="PROSITE" id="PS50113"/>
    </source>
</evidence>
<dbReference type="Gene3D" id="3.30.450.20">
    <property type="entry name" value="PAS domain"/>
    <property type="match status" value="3"/>
</dbReference>
<dbReference type="InterPro" id="IPR013767">
    <property type="entry name" value="PAS_fold"/>
</dbReference>
<evidence type="ECO:0000313" key="5">
    <source>
        <dbReference type="EMBL" id="RJF99126.1"/>
    </source>
</evidence>
<dbReference type="CDD" id="cd01948">
    <property type="entry name" value="EAL"/>
    <property type="match status" value="1"/>
</dbReference>
<name>A0A3A3FSU9_9BURK</name>
<organism evidence="5 6">
    <name type="scientific">Noviherbaspirillum saxi</name>
    <dbReference type="NCBI Taxonomy" id="2320863"/>
    <lineage>
        <taxon>Bacteria</taxon>
        <taxon>Pseudomonadati</taxon>
        <taxon>Pseudomonadota</taxon>
        <taxon>Betaproteobacteria</taxon>
        <taxon>Burkholderiales</taxon>
        <taxon>Oxalobacteraceae</taxon>
        <taxon>Noviherbaspirillum</taxon>
    </lineage>
</organism>
<dbReference type="InterPro" id="IPR000014">
    <property type="entry name" value="PAS"/>
</dbReference>
<dbReference type="PANTHER" id="PTHR44757">
    <property type="entry name" value="DIGUANYLATE CYCLASE DGCP"/>
    <property type="match status" value="1"/>
</dbReference>
<dbReference type="AlphaFoldDB" id="A0A3A3FSU9"/>
<feature type="domain" description="PAS" evidence="1">
    <location>
        <begin position="148"/>
        <end position="218"/>
    </location>
</feature>
<protein>
    <submittedName>
        <fullName evidence="5">EAL domain-containing protein</fullName>
    </submittedName>
</protein>
<feature type="domain" description="PAC" evidence="2">
    <location>
        <begin position="342"/>
        <end position="393"/>
    </location>
</feature>
<feature type="domain" description="PAS" evidence="1">
    <location>
        <begin position="270"/>
        <end position="340"/>
    </location>
</feature>
<evidence type="ECO:0000259" key="4">
    <source>
        <dbReference type="PROSITE" id="PS50887"/>
    </source>
</evidence>
<dbReference type="SMART" id="SM00052">
    <property type="entry name" value="EAL"/>
    <property type="match status" value="1"/>
</dbReference>
<dbReference type="PROSITE" id="PS50887">
    <property type="entry name" value="GGDEF"/>
    <property type="match status" value="1"/>
</dbReference>
<dbReference type="EMBL" id="QYUO01000001">
    <property type="protein sequence ID" value="RJF99126.1"/>
    <property type="molecule type" value="Genomic_DNA"/>
</dbReference>
<comment type="caution">
    <text evidence="5">The sequence shown here is derived from an EMBL/GenBank/DDBJ whole genome shotgun (WGS) entry which is preliminary data.</text>
</comment>
<dbReference type="GO" id="GO:0006355">
    <property type="term" value="P:regulation of DNA-templated transcription"/>
    <property type="evidence" value="ECO:0007669"/>
    <property type="project" value="InterPro"/>
</dbReference>
<dbReference type="CDD" id="cd00130">
    <property type="entry name" value="PAS"/>
    <property type="match status" value="3"/>
</dbReference>
<dbReference type="InterPro" id="IPR052155">
    <property type="entry name" value="Biofilm_reg_signaling"/>
</dbReference>
<dbReference type="InterPro" id="IPR043128">
    <property type="entry name" value="Rev_trsase/Diguanyl_cyclase"/>
</dbReference>
<dbReference type="Pfam" id="PF08447">
    <property type="entry name" value="PAS_3"/>
    <property type="match status" value="1"/>
</dbReference>
<dbReference type="SMART" id="SM00091">
    <property type="entry name" value="PAS"/>
    <property type="match status" value="3"/>
</dbReference>
<dbReference type="SUPFAM" id="SSF55785">
    <property type="entry name" value="PYP-like sensor domain (PAS domain)"/>
    <property type="match status" value="3"/>
</dbReference>
<sequence length="830" mass="92843">MKLLEMNEKREELFNAIIRNAMDALIVIDAHGVVHAWNPKATRIFGWHQEEALGKPLYALIAPDNMRMSAADEDNAQQYWRTADLLVLNERTLMSVRDKAGRPLRIEATVTPLALEGRVLYCASIRNPVSANVHENTQEKSWTELPADSSRDQRMIDHLPDVICTIDTGGQFTLVSAASERIWGYRPEELLHRRYLEFTHPDDRSKHSAALRKVRQTGPGYSIDSRFIRKDGSIVHIAWSANWSRAEQHFYCVARDNTEIRNAALTLIEHEQRFESLFEHHPDGVFAFDLNGHLLSANKAFSQLTGYSGSELAAMPFRPMVAPESVDLIEQHFAAAVKGSASSLDVIGIRKDGSSFDAHLTVVPIIVNDRVVGVHGIARDVTHSKDYERRIEHLATYDALTGLPNRNLLDDRIRHAIVQAERQGGRVGVLFLDLNRFKIVNDSLGHDKGDILLRIMADRLKQCVREVDTVARIGGDEFVIVLEDVRSPEDVIGIARNLLAVIENPVALEGHDFTVSSSIGCSLFPKDGTDAATLLRNADLAMYEAKASGGGSFRFYKADMNERVKARLMHERQLRLALERGELVVYYQPRVDINSNEIVGAEALVRWHHPERGLVPPNEFIPLAEEVGLINELGEWVLHTACKQNRRWQEAGLPGLKVSVNLSPYQLAPDSTITHAVRKSLMQSGLDARWLELEITESSLMQNVESTLSKLAEIRDAGVSISIDDFGTGYSSLSYLRRLPVDTLKIDQSFIRDISGSRDDAAIVSATIALAHTMQLKVVAEGVTTEEQIRFLEEHDCDEMQGFLLSPAVPPEELSTLLNRNRSMSGRPLS</sequence>
<dbReference type="PROSITE" id="PS50112">
    <property type="entry name" value="PAS"/>
    <property type="match status" value="3"/>
</dbReference>